<accession>A0AAD3RTX0</accession>
<reference evidence="8" key="1">
    <citation type="journal article" date="2014" name="Int. J. Syst. Evol. Microbiol.">
        <title>Complete genome sequence of Corynebacterium casei LMG S-19264T (=DSM 44701T), isolated from a smear-ripened cheese.</title>
        <authorList>
            <consortium name="US DOE Joint Genome Institute (JGI-PGF)"/>
            <person name="Walter F."/>
            <person name="Albersmeier A."/>
            <person name="Kalinowski J."/>
            <person name="Ruckert C."/>
        </authorList>
    </citation>
    <scope>NUCLEOTIDE SEQUENCE</scope>
    <source>
        <strain evidence="8">VKM B-2222</strain>
    </source>
</reference>
<dbReference type="Proteomes" id="UP001143349">
    <property type="component" value="Unassembled WGS sequence"/>
</dbReference>
<comment type="caution">
    <text evidence="8">The sequence shown here is derived from an EMBL/GenBank/DDBJ whole genome shotgun (WGS) entry which is preliminary data.</text>
</comment>
<dbReference type="EMBL" id="BSFH01000026">
    <property type="protein sequence ID" value="GLK64245.1"/>
    <property type="molecule type" value="Genomic_DNA"/>
</dbReference>
<feature type="transmembrane region" description="Helical" evidence="7">
    <location>
        <begin position="107"/>
        <end position="132"/>
    </location>
</feature>
<evidence type="ECO:0000256" key="1">
    <source>
        <dbReference type="ARBA" id="ARBA00004651"/>
    </source>
</evidence>
<keyword evidence="6 7" id="KW-0472">Membrane</keyword>
<dbReference type="InterPro" id="IPR001123">
    <property type="entry name" value="LeuE-type"/>
</dbReference>
<feature type="transmembrane region" description="Helical" evidence="7">
    <location>
        <begin position="36"/>
        <end position="60"/>
    </location>
</feature>
<comment type="subcellular location">
    <subcellularLocation>
        <location evidence="1">Cell membrane</location>
        <topology evidence="1">Multi-pass membrane protein</topology>
    </subcellularLocation>
</comment>
<dbReference type="GO" id="GO:0005886">
    <property type="term" value="C:plasma membrane"/>
    <property type="evidence" value="ECO:0007669"/>
    <property type="project" value="UniProtKB-SubCell"/>
</dbReference>
<evidence type="ECO:0000256" key="6">
    <source>
        <dbReference type="ARBA" id="ARBA00023136"/>
    </source>
</evidence>
<evidence type="ECO:0000313" key="8">
    <source>
        <dbReference type="EMBL" id="GLK64245.1"/>
    </source>
</evidence>
<comment type="similarity">
    <text evidence="2">Belongs to the Rht family.</text>
</comment>
<evidence type="ECO:0000256" key="7">
    <source>
        <dbReference type="SAM" id="Phobius"/>
    </source>
</evidence>
<sequence length="200" mass="21457">MSLEYLLTIFVICVSPGIGVVYTLSATLGGGMRAGFWAAAGCTITTVIHLVIAMAGLAAILHTSAVIFQTIKYAGVAYLLWTAWSVLKDRGGLSLRPSAPQSRRALVWRGVVLNILNPKLPLFFVAFIPQFVPAGSPISLLFELGLGFTLMTFVVFLGYAALAARGRQHLLHSERAMNWLRRTFAACFAGLGLKLAAESG</sequence>
<dbReference type="GO" id="GO:0042970">
    <property type="term" value="F:homoserine transmembrane transporter activity"/>
    <property type="evidence" value="ECO:0007669"/>
    <property type="project" value="TreeGrafter"/>
</dbReference>
<gene>
    <name evidence="8" type="ORF">GCM10017635_17160</name>
</gene>
<keyword evidence="3" id="KW-1003">Cell membrane</keyword>
<evidence type="ECO:0000256" key="5">
    <source>
        <dbReference type="ARBA" id="ARBA00022989"/>
    </source>
</evidence>
<keyword evidence="9" id="KW-1185">Reference proteome</keyword>
<reference evidence="8" key="2">
    <citation type="submission" date="2023-01" db="EMBL/GenBank/DDBJ databases">
        <authorList>
            <person name="Sun Q."/>
            <person name="Evtushenko L."/>
        </authorList>
    </citation>
    <scope>NUCLEOTIDE SEQUENCE</scope>
    <source>
        <strain evidence="8">VKM B-2222</strain>
    </source>
</reference>
<keyword evidence="4 7" id="KW-0812">Transmembrane</keyword>
<proteinExistence type="inferred from homology"/>
<dbReference type="Pfam" id="PF01810">
    <property type="entry name" value="LysE"/>
    <property type="match status" value="1"/>
</dbReference>
<keyword evidence="5 7" id="KW-1133">Transmembrane helix</keyword>
<evidence type="ECO:0000256" key="3">
    <source>
        <dbReference type="ARBA" id="ARBA00022475"/>
    </source>
</evidence>
<protein>
    <submittedName>
        <fullName evidence="8">RhtB family transporter</fullName>
    </submittedName>
</protein>
<dbReference type="AlphaFoldDB" id="A0AAD3RTX0"/>
<dbReference type="PIRSF" id="PIRSF006324">
    <property type="entry name" value="LeuE"/>
    <property type="match status" value="1"/>
</dbReference>
<dbReference type="PANTHER" id="PTHR30086">
    <property type="entry name" value="ARGININE EXPORTER PROTEIN ARGO"/>
    <property type="match status" value="1"/>
</dbReference>
<organism evidence="8 9">
    <name type="scientific">Paracoccus kondratievae</name>
    <dbReference type="NCBI Taxonomy" id="135740"/>
    <lineage>
        <taxon>Bacteria</taxon>
        <taxon>Pseudomonadati</taxon>
        <taxon>Pseudomonadota</taxon>
        <taxon>Alphaproteobacteria</taxon>
        <taxon>Rhodobacterales</taxon>
        <taxon>Paracoccaceae</taxon>
        <taxon>Paracoccus</taxon>
    </lineage>
</organism>
<feature type="transmembrane region" description="Helical" evidence="7">
    <location>
        <begin position="138"/>
        <end position="159"/>
    </location>
</feature>
<name>A0AAD3RTX0_9RHOB</name>
<dbReference type="PANTHER" id="PTHR30086:SF14">
    <property type="entry name" value="HOMOSERINE_HOMOSERINE LACTONE EFFLUX PROTEIN"/>
    <property type="match status" value="1"/>
</dbReference>
<feature type="transmembrane region" description="Helical" evidence="7">
    <location>
        <begin position="66"/>
        <end position="87"/>
    </location>
</feature>
<evidence type="ECO:0000256" key="2">
    <source>
        <dbReference type="ARBA" id="ARBA00007928"/>
    </source>
</evidence>
<evidence type="ECO:0000256" key="4">
    <source>
        <dbReference type="ARBA" id="ARBA00022692"/>
    </source>
</evidence>
<feature type="transmembrane region" description="Helical" evidence="7">
    <location>
        <begin position="6"/>
        <end position="24"/>
    </location>
</feature>
<evidence type="ECO:0000313" key="9">
    <source>
        <dbReference type="Proteomes" id="UP001143349"/>
    </source>
</evidence>
<dbReference type="RefSeq" id="WP_271179615.1">
    <property type="nucleotide sequence ID" value="NZ_BSFH01000026.1"/>
</dbReference>